<dbReference type="PANTHER" id="PTHR47506">
    <property type="entry name" value="TRANSCRIPTIONAL REGULATORY PROTEIN"/>
    <property type="match status" value="1"/>
</dbReference>
<dbReference type="EMBL" id="BMCG01000004">
    <property type="protein sequence ID" value="GGC14260.1"/>
    <property type="molecule type" value="Genomic_DNA"/>
</dbReference>
<reference evidence="6" key="2">
    <citation type="submission" date="2020-09" db="EMBL/GenBank/DDBJ databases">
        <authorList>
            <person name="Sun Q."/>
            <person name="Sedlacek I."/>
        </authorList>
    </citation>
    <scope>NUCLEOTIDE SEQUENCE</scope>
    <source>
        <strain evidence="6">CCM 7086</strain>
    </source>
</reference>
<dbReference type="Gene3D" id="1.10.10.60">
    <property type="entry name" value="Homeodomain-like"/>
    <property type="match status" value="1"/>
</dbReference>
<gene>
    <name evidence="6" type="ORF">GCM10007205_23920</name>
</gene>
<proteinExistence type="predicted"/>
<dbReference type="SUPFAM" id="SSF48498">
    <property type="entry name" value="Tetracyclin repressor-like, C-terminal domain"/>
    <property type="match status" value="1"/>
</dbReference>
<keyword evidence="1" id="KW-0805">Transcription regulation</keyword>
<evidence type="ECO:0000256" key="3">
    <source>
        <dbReference type="ARBA" id="ARBA00023163"/>
    </source>
</evidence>
<dbReference type="GO" id="GO:0003677">
    <property type="term" value="F:DNA binding"/>
    <property type="evidence" value="ECO:0007669"/>
    <property type="project" value="UniProtKB-UniRule"/>
</dbReference>
<evidence type="ECO:0000259" key="5">
    <source>
        <dbReference type="PROSITE" id="PS50977"/>
    </source>
</evidence>
<accession>A0A8J2UPX8</accession>
<evidence type="ECO:0000313" key="6">
    <source>
        <dbReference type="EMBL" id="GGC14260.1"/>
    </source>
</evidence>
<comment type="caution">
    <text evidence="6">The sequence shown here is derived from an EMBL/GenBank/DDBJ whole genome shotgun (WGS) entry which is preliminary data.</text>
</comment>
<keyword evidence="7" id="KW-1185">Reference proteome</keyword>
<dbReference type="Pfam" id="PF00440">
    <property type="entry name" value="TetR_N"/>
    <property type="match status" value="1"/>
</dbReference>
<dbReference type="PROSITE" id="PS50977">
    <property type="entry name" value="HTH_TETR_2"/>
    <property type="match status" value="1"/>
</dbReference>
<name>A0A8J2UPX8_9BURK</name>
<dbReference type="InterPro" id="IPR009057">
    <property type="entry name" value="Homeodomain-like_sf"/>
</dbReference>
<evidence type="ECO:0000313" key="7">
    <source>
        <dbReference type="Proteomes" id="UP000620266"/>
    </source>
</evidence>
<protein>
    <submittedName>
        <fullName evidence="6">TetR family transcriptional regulator</fullName>
    </submittedName>
</protein>
<dbReference type="SUPFAM" id="SSF46689">
    <property type="entry name" value="Homeodomain-like"/>
    <property type="match status" value="1"/>
</dbReference>
<organism evidence="6 7">
    <name type="scientific">Oxalicibacterium flavum</name>
    <dbReference type="NCBI Taxonomy" id="179467"/>
    <lineage>
        <taxon>Bacteria</taxon>
        <taxon>Pseudomonadati</taxon>
        <taxon>Pseudomonadota</taxon>
        <taxon>Betaproteobacteria</taxon>
        <taxon>Burkholderiales</taxon>
        <taxon>Oxalobacteraceae</taxon>
        <taxon>Oxalicibacterium</taxon>
    </lineage>
</organism>
<dbReference type="InterPro" id="IPR001647">
    <property type="entry name" value="HTH_TetR"/>
</dbReference>
<feature type="DNA-binding region" description="H-T-H motif" evidence="4">
    <location>
        <begin position="40"/>
        <end position="59"/>
    </location>
</feature>
<keyword evidence="2 4" id="KW-0238">DNA-binding</keyword>
<sequence length="214" mass="22965">MRDASVRRAAGMSRGKEFRREDVLREAIPVFAQGGYAGTSTNALLNAMGISRQSMYDTFGGKRSLYLAALRQHLQQVTRQRLAILEADGTPLARIASLLQQVVSQAANAEAAALLEIGSVCEFGCSDREIGAVLEQAHDTLLRAIERCLAQARNAGQVGERLDSADAARFLSANMTAIELAARGGASPAILQGIATLAMRTLTHVFSTFTERND</sequence>
<keyword evidence="3" id="KW-0804">Transcription</keyword>
<reference evidence="6" key="1">
    <citation type="journal article" date="2014" name="Int. J. Syst. Evol. Microbiol.">
        <title>Complete genome sequence of Corynebacterium casei LMG S-19264T (=DSM 44701T), isolated from a smear-ripened cheese.</title>
        <authorList>
            <consortium name="US DOE Joint Genome Institute (JGI-PGF)"/>
            <person name="Walter F."/>
            <person name="Albersmeier A."/>
            <person name="Kalinowski J."/>
            <person name="Ruckert C."/>
        </authorList>
    </citation>
    <scope>NUCLEOTIDE SEQUENCE</scope>
    <source>
        <strain evidence="6">CCM 7086</strain>
    </source>
</reference>
<dbReference type="AlphaFoldDB" id="A0A8J2UPX8"/>
<evidence type="ECO:0000256" key="4">
    <source>
        <dbReference type="PROSITE-ProRule" id="PRU00335"/>
    </source>
</evidence>
<dbReference type="Gene3D" id="1.10.357.10">
    <property type="entry name" value="Tetracycline Repressor, domain 2"/>
    <property type="match status" value="1"/>
</dbReference>
<dbReference type="PANTHER" id="PTHR47506:SF1">
    <property type="entry name" value="HTH-TYPE TRANSCRIPTIONAL REGULATOR YJDC"/>
    <property type="match status" value="1"/>
</dbReference>
<dbReference type="InterPro" id="IPR036271">
    <property type="entry name" value="Tet_transcr_reg_TetR-rel_C_sf"/>
</dbReference>
<evidence type="ECO:0000256" key="2">
    <source>
        <dbReference type="ARBA" id="ARBA00023125"/>
    </source>
</evidence>
<evidence type="ECO:0000256" key="1">
    <source>
        <dbReference type="ARBA" id="ARBA00023015"/>
    </source>
</evidence>
<feature type="domain" description="HTH tetR-type" evidence="5">
    <location>
        <begin position="17"/>
        <end position="77"/>
    </location>
</feature>
<dbReference type="Proteomes" id="UP000620266">
    <property type="component" value="Unassembled WGS sequence"/>
</dbReference>